<reference evidence="1 2" key="1">
    <citation type="journal article" date="2015" name="Nature">
        <title>rRNA introns, odd ribosomes, and small enigmatic genomes across a large radiation of phyla.</title>
        <authorList>
            <person name="Brown C.T."/>
            <person name="Hug L.A."/>
            <person name="Thomas B.C."/>
            <person name="Sharon I."/>
            <person name="Castelle C.J."/>
            <person name="Singh A."/>
            <person name="Wilkins M.J."/>
            <person name="Williams K.H."/>
            <person name="Banfield J.F."/>
        </authorList>
    </citation>
    <scope>NUCLEOTIDE SEQUENCE [LARGE SCALE GENOMIC DNA]</scope>
</reference>
<sequence>MIMVCWGRSFRIHGIAGLLLPVHNIATMRLKNTESLRVFGCRLLDWAGAILILPWELTTPFYDLLFLLF</sequence>
<evidence type="ECO:0000313" key="2">
    <source>
        <dbReference type="Proteomes" id="UP000034799"/>
    </source>
</evidence>
<name>A0A0G0QV21_9BACT</name>
<organism evidence="1 2">
    <name type="scientific">candidate division WS6 bacterium GW2011_GWF2_39_15</name>
    <dbReference type="NCBI Taxonomy" id="1619100"/>
    <lineage>
        <taxon>Bacteria</taxon>
        <taxon>Candidatus Dojkabacteria</taxon>
    </lineage>
</organism>
<dbReference type="AlphaFoldDB" id="A0A0G0QV21"/>
<dbReference type="STRING" id="1619100.UT34_C0002G0004"/>
<dbReference type="EMBL" id="LBWK01000002">
    <property type="protein sequence ID" value="KKR05497.1"/>
    <property type="molecule type" value="Genomic_DNA"/>
</dbReference>
<evidence type="ECO:0000313" key="1">
    <source>
        <dbReference type="EMBL" id="KKR05497.1"/>
    </source>
</evidence>
<accession>A0A0G0QV21</accession>
<protein>
    <submittedName>
        <fullName evidence="1">Uncharacterized protein</fullName>
    </submittedName>
</protein>
<gene>
    <name evidence="1" type="ORF">UT34_C0002G0004</name>
</gene>
<proteinExistence type="predicted"/>
<dbReference type="Proteomes" id="UP000034799">
    <property type="component" value="Unassembled WGS sequence"/>
</dbReference>
<comment type="caution">
    <text evidence="1">The sequence shown here is derived from an EMBL/GenBank/DDBJ whole genome shotgun (WGS) entry which is preliminary data.</text>
</comment>